<dbReference type="GO" id="GO:0004519">
    <property type="term" value="F:endonuclease activity"/>
    <property type="evidence" value="ECO:0007669"/>
    <property type="project" value="UniProtKB-KW"/>
</dbReference>
<proteinExistence type="inferred from homology"/>
<keyword evidence="8" id="KW-0732">Signal</keyword>
<name>M2MHU8_BAUPA</name>
<evidence type="ECO:0008006" key="11">
    <source>
        <dbReference type="Google" id="ProtNLM"/>
    </source>
</evidence>
<keyword evidence="3" id="KW-0479">Metal-binding</keyword>
<organism evidence="9 10">
    <name type="scientific">Baudoinia panamericana (strain UAMH 10762)</name>
    <name type="common">Angels' share fungus</name>
    <name type="synonym">Baudoinia compniacensis (strain UAMH 10762)</name>
    <dbReference type="NCBI Taxonomy" id="717646"/>
    <lineage>
        <taxon>Eukaryota</taxon>
        <taxon>Fungi</taxon>
        <taxon>Dikarya</taxon>
        <taxon>Ascomycota</taxon>
        <taxon>Pezizomycotina</taxon>
        <taxon>Dothideomycetes</taxon>
        <taxon>Dothideomycetidae</taxon>
        <taxon>Mycosphaerellales</taxon>
        <taxon>Teratosphaeriaceae</taxon>
        <taxon>Baudoinia</taxon>
    </lineage>
</organism>
<accession>M2MHU8</accession>
<evidence type="ECO:0000256" key="7">
    <source>
        <dbReference type="ARBA" id="ARBA00023180"/>
    </source>
</evidence>
<dbReference type="PANTHER" id="PTHR33146:SF26">
    <property type="entry name" value="ENDONUCLEASE 4"/>
    <property type="match status" value="1"/>
</dbReference>
<evidence type="ECO:0000256" key="6">
    <source>
        <dbReference type="ARBA" id="ARBA00023157"/>
    </source>
</evidence>
<dbReference type="PANTHER" id="PTHR33146">
    <property type="entry name" value="ENDONUCLEASE 4"/>
    <property type="match status" value="1"/>
</dbReference>
<dbReference type="OMA" id="PLHYINP"/>
<dbReference type="OrthoDB" id="441446at2759"/>
<dbReference type="GeneID" id="19117377"/>
<keyword evidence="6" id="KW-1015">Disulfide bond</keyword>
<dbReference type="EMBL" id="KB445566">
    <property type="protein sequence ID" value="EMC90833.1"/>
    <property type="molecule type" value="Genomic_DNA"/>
</dbReference>
<sequence>MKFILPTTVLGSASLVVAWGDLGHRTVGYLAQHYFTDAANQYVNDLIRPSDTFDISDAAVWPDKARNYPEYKYTANWQFIDAQDDPPNACNVNYKRDCEGENGCIISALVNQTAVLQDSSADAKTRQDAIKFILHFIGDIHQPLHTEAIDRGGNQIKVSFDGKHSEKLNLHEVWDTEILNKLNGLKRDPKGPEEKQAAQEWADKLFQAAGGSSNFNISAARNGQLCDSSNNAQDCVLEYATETNALVCNYVLAPRLDWLESNDLGGEYYAAAVPIVEDRITKAGQRLAVWVNALATQTQGVVVQKQDLK</sequence>
<dbReference type="RefSeq" id="XP_007681989.1">
    <property type="nucleotide sequence ID" value="XM_007683799.1"/>
</dbReference>
<evidence type="ECO:0000313" key="10">
    <source>
        <dbReference type="Proteomes" id="UP000011761"/>
    </source>
</evidence>
<evidence type="ECO:0000256" key="8">
    <source>
        <dbReference type="SAM" id="SignalP"/>
    </source>
</evidence>
<evidence type="ECO:0000256" key="1">
    <source>
        <dbReference type="ARBA" id="ARBA00009547"/>
    </source>
</evidence>
<dbReference type="GO" id="GO:0003676">
    <property type="term" value="F:nucleic acid binding"/>
    <property type="evidence" value="ECO:0007669"/>
    <property type="project" value="InterPro"/>
</dbReference>
<protein>
    <recommendedName>
        <fullName evidence="11">S1/P1 nuclease</fullName>
    </recommendedName>
</protein>
<dbReference type="SUPFAM" id="SSF48537">
    <property type="entry name" value="Phospholipase C/P1 nuclease"/>
    <property type="match status" value="1"/>
</dbReference>
<evidence type="ECO:0000256" key="5">
    <source>
        <dbReference type="ARBA" id="ARBA00022801"/>
    </source>
</evidence>
<dbReference type="InterPro" id="IPR008947">
    <property type="entry name" value="PLipase_C/P1_nuclease_dom_sf"/>
</dbReference>
<feature type="signal peptide" evidence="8">
    <location>
        <begin position="1"/>
        <end position="20"/>
    </location>
</feature>
<dbReference type="GO" id="GO:0046872">
    <property type="term" value="F:metal ion binding"/>
    <property type="evidence" value="ECO:0007669"/>
    <property type="project" value="UniProtKB-KW"/>
</dbReference>
<evidence type="ECO:0000256" key="4">
    <source>
        <dbReference type="ARBA" id="ARBA00022759"/>
    </source>
</evidence>
<evidence type="ECO:0000256" key="3">
    <source>
        <dbReference type="ARBA" id="ARBA00022723"/>
    </source>
</evidence>
<dbReference type="GO" id="GO:0016788">
    <property type="term" value="F:hydrolase activity, acting on ester bonds"/>
    <property type="evidence" value="ECO:0007669"/>
    <property type="project" value="InterPro"/>
</dbReference>
<dbReference type="Gene3D" id="1.10.575.10">
    <property type="entry name" value="P1 Nuclease"/>
    <property type="match status" value="1"/>
</dbReference>
<keyword evidence="2" id="KW-0540">Nuclease</keyword>
<dbReference type="InterPro" id="IPR003154">
    <property type="entry name" value="S1/P1nuclease"/>
</dbReference>
<gene>
    <name evidence="9" type="ORF">BAUCODRAFT_80723</name>
</gene>
<feature type="chain" id="PRO_5004021242" description="S1/P1 nuclease" evidence="8">
    <location>
        <begin position="21"/>
        <end position="309"/>
    </location>
</feature>
<evidence type="ECO:0000313" key="9">
    <source>
        <dbReference type="EMBL" id="EMC90833.1"/>
    </source>
</evidence>
<reference evidence="9 10" key="1">
    <citation type="journal article" date="2012" name="PLoS Pathog.">
        <title>Diverse lifestyles and strategies of plant pathogenesis encoded in the genomes of eighteen Dothideomycetes fungi.</title>
        <authorList>
            <person name="Ohm R.A."/>
            <person name="Feau N."/>
            <person name="Henrissat B."/>
            <person name="Schoch C.L."/>
            <person name="Horwitz B.A."/>
            <person name="Barry K.W."/>
            <person name="Condon B.J."/>
            <person name="Copeland A.C."/>
            <person name="Dhillon B."/>
            <person name="Glaser F."/>
            <person name="Hesse C.N."/>
            <person name="Kosti I."/>
            <person name="LaButti K."/>
            <person name="Lindquist E.A."/>
            <person name="Lucas S."/>
            <person name="Salamov A.A."/>
            <person name="Bradshaw R.E."/>
            <person name="Ciuffetti L."/>
            <person name="Hamelin R.C."/>
            <person name="Kema G.H.J."/>
            <person name="Lawrence C."/>
            <person name="Scott J.A."/>
            <person name="Spatafora J.W."/>
            <person name="Turgeon B.G."/>
            <person name="de Wit P.J.G.M."/>
            <person name="Zhong S."/>
            <person name="Goodwin S.B."/>
            <person name="Grigoriev I.V."/>
        </authorList>
    </citation>
    <scope>NUCLEOTIDE SEQUENCE [LARGE SCALE GENOMIC DNA]</scope>
    <source>
        <strain evidence="9 10">UAMH 10762</strain>
    </source>
</reference>
<evidence type="ECO:0000256" key="2">
    <source>
        <dbReference type="ARBA" id="ARBA00022722"/>
    </source>
</evidence>
<keyword evidence="10" id="KW-1185">Reference proteome</keyword>
<dbReference type="eggNOG" id="ENOG502QRXU">
    <property type="taxonomic scope" value="Eukaryota"/>
</dbReference>
<keyword evidence="7" id="KW-0325">Glycoprotein</keyword>
<dbReference type="AlphaFoldDB" id="M2MHU8"/>
<keyword evidence="5" id="KW-0378">Hydrolase</keyword>
<comment type="similarity">
    <text evidence="1">Belongs to the nuclease type I family.</text>
</comment>
<dbReference type="Proteomes" id="UP000011761">
    <property type="component" value="Unassembled WGS sequence"/>
</dbReference>
<keyword evidence="4" id="KW-0255">Endonuclease</keyword>
<dbReference type="KEGG" id="bcom:BAUCODRAFT_80723"/>
<dbReference type="STRING" id="717646.M2MHU8"/>
<dbReference type="HOGENOM" id="CLU_044365_0_0_1"/>
<dbReference type="Pfam" id="PF02265">
    <property type="entry name" value="S1-P1_nuclease"/>
    <property type="match status" value="1"/>
</dbReference>
<dbReference type="GO" id="GO:0006308">
    <property type="term" value="P:DNA catabolic process"/>
    <property type="evidence" value="ECO:0007669"/>
    <property type="project" value="InterPro"/>
</dbReference>
<dbReference type="CDD" id="cd11010">
    <property type="entry name" value="S1-P1_nuclease"/>
    <property type="match status" value="1"/>
</dbReference>